<reference evidence="4" key="2">
    <citation type="submission" date="2025-09" db="UniProtKB">
        <authorList>
            <consortium name="Ensembl"/>
        </authorList>
    </citation>
    <scope>IDENTIFICATION</scope>
</reference>
<accession>A0A7M4FT70</accession>
<keyword evidence="2" id="KW-0677">Repeat</keyword>
<dbReference type="SMART" id="SM00612">
    <property type="entry name" value="Kelch"/>
    <property type="match status" value="2"/>
</dbReference>
<dbReference type="InterPro" id="IPR011333">
    <property type="entry name" value="SKP1/BTB/POZ_sf"/>
</dbReference>
<dbReference type="PANTHER" id="PTHR45632">
    <property type="entry name" value="LD33804P"/>
    <property type="match status" value="1"/>
</dbReference>
<dbReference type="PANTHER" id="PTHR45632:SF8">
    <property type="entry name" value="KELCH-LIKE PROTEIN 34"/>
    <property type="match status" value="1"/>
</dbReference>
<keyword evidence="1" id="KW-0880">Kelch repeat</keyword>
<dbReference type="Pfam" id="PF00651">
    <property type="entry name" value="BTB"/>
    <property type="match status" value="1"/>
</dbReference>
<dbReference type="PROSITE" id="PS50097">
    <property type="entry name" value="BTB"/>
    <property type="match status" value="1"/>
</dbReference>
<dbReference type="InterPro" id="IPR015915">
    <property type="entry name" value="Kelch-typ_b-propeller"/>
</dbReference>
<dbReference type="SMART" id="SM00225">
    <property type="entry name" value="BTB"/>
    <property type="match status" value="1"/>
</dbReference>
<dbReference type="SUPFAM" id="SSF54695">
    <property type="entry name" value="POZ domain"/>
    <property type="match status" value="1"/>
</dbReference>
<dbReference type="Ensembl" id="ENSCPRT00005006668.1">
    <property type="protein sequence ID" value="ENSCPRP00005005690.1"/>
    <property type="gene ID" value="ENSCPRG00005004072.1"/>
</dbReference>
<dbReference type="InterPro" id="IPR006652">
    <property type="entry name" value="Kelch_1"/>
</dbReference>
<dbReference type="InterPro" id="IPR011705">
    <property type="entry name" value="BACK"/>
</dbReference>
<evidence type="ECO:0000259" key="3">
    <source>
        <dbReference type="PROSITE" id="PS50097"/>
    </source>
</evidence>
<evidence type="ECO:0000256" key="1">
    <source>
        <dbReference type="ARBA" id="ARBA00022441"/>
    </source>
</evidence>
<evidence type="ECO:0000256" key="2">
    <source>
        <dbReference type="ARBA" id="ARBA00022737"/>
    </source>
</evidence>
<evidence type="ECO:0000313" key="4">
    <source>
        <dbReference type="Ensembl" id="ENSCPRP00005005690.1"/>
    </source>
</evidence>
<organism evidence="4 5">
    <name type="scientific">Crocodylus porosus</name>
    <name type="common">Saltwater crocodile</name>
    <name type="synonym">Estuarine crocodile</name>
    <dbReference type="NCBI Taxonomy" id="8502"/>
    <lineage>
        <taxon>Eukaryota</taxon>
        <taxon>Metazoa</taxon>
        <taxon>Chordata</taxon>
        <taxon>Craniata</taxon>
        <taxon>Vertebrata</taxon>
        <taxon>Euteleostomi</taxon>
        <taxon>Archelosauria</taxon>
        <taxon>Archosauria</taxon>
        <taxon>Crocodylia</taxon>
        <taxon>Longirostres</taxon>
        <taxon>Crocodylidae</taxon>
        <taxon>Crocodylus</taxon>
    </lineage>
</organism>
<dbReference type="InterPro" id="IPR000210">
    <property type="entry name" value="BTB/POZ_dom"/>
</dbReference>
<gene>
    <name evidence="4" type="primary">KLHL34</name>
</gene>
<dbReference type="Pfam" id="PF24681">
    <property type="entry name" value="Kelch_KLHDC2_KLHL20_DRC7"/>
    <property type="match status" value="1"/>
</dbReference>
<dbReference type="Proteomes" id="UP000594220">
    <property type="component" value="Unplaced"/>
</dbReference>
<proteinExistence type="predicted"/>
<protein>
    <submittedName>
        <fullName evidence="4">Kelch like family member 34</fullName>
    </submittedName>
</protein>
<dbReference type="Gene3D" id="3.30.710.10">
    <property type="entry name" value="Potassium Channel Kv1.1, Chain A"/>
    <property type="match status" value="1"/>
</dbReference>
<dbReference type="GeneTree" id="ENSGT00940000162424"/>
<name>A0A7M4FT70_CROPO</name>
<feature type="domain" description="BTB" evidence="3">
    <location>
        <begin position="11"/>
        <end position="78"/>
    </location>
</feature>
<sequence length="384" mass="43098">LSAPESEGLMCDILLKVKENEFPAHKSLLACSSDYFRAMFKSYTKESKASVIHLQVISSMGLQHILDFIYTSWLPLSFESLEDTLEAASYLQVTEAIGLCNQYIVNNLTLENCCFSANVATKFYLPDALAATEKYIISNLWRLLDLDFTGLLELNFRSLMAVVESDVSKVNESCLLNLVMMWLKHDKSRLTLRSSLLEQIRYGLIPVEDLRKVYTQSEVPLPDRLQHHNMCVIGNFLYVLGGEIESSQSETKTDPSFSVTSGVHRYDPRFNKWAQITGMLEKRCQFSCCVLGNNIFAIGGRGENGSLHSSVEVYNITRDRWTKVVELPCKIHGHASTVCKNTIYLSGGKSTEQTNTSKDVYSLTTVEGILCTGTVHICCIKTLC</sequence>
<reference evidence="4" key="1">
    <citation type="submission" date="2025-08" db="UniProtKB">
        <authorList>
            <consortium name="Ensembl"/>
        </authorList>
    </citation>
    <scope>IDENTIFICATION</scope>
</reference>
<evidence type="ECO:0000313" key="5">
    <source>
        <dbReference type="Proteomes" id="UP000594220"/>
    </source>
</evidence>
<dbReference type="Gene3D" id="2.120.10.80">
    <property type="entry name" value="Kelch-type beta propeller"/>
    <property type="match status" value="1"/>
</dbReference>
<dbReference type="Gene3D" id="1.25.40.420">
    <property type="match status" value="1"/>
</dbReference>
<dbReference type="CDD" id="cd18473">
    <property type="entry name" value="BACK_KLHL34"/>
    <property type="match status" value="1"/>
</dbReference>
<dbReference type="SMART" id="SM00875">
    <property type="entry name" value="BACK"/>
    <property type="match status" value="1"/>
</dbReference>
<dbReference type="AlphaFoldDB" id="A0A7M4FT70"/>
<dbReference type="OMA" id="WIQITEM"/>
<dbReference type="SUPFAM" id="SSF117281">
    <property type="entry name" value="Kelch motif"/>
    <property type="match status" value="1"/>
</dbReference>
<dbReference type="Pfam" id="PF07707">
    <property type="entry name" value="BACK"/>
    <property type="match status" value="1"/>
</dbReference>
<keyword evidence="5" id="KW-1185">Reference proteome</keyword>